<evidence type="ECO:0000313" key="4">
    <source>
        <dbReference type="Proteomes" id="UP000785613"/>
    </source>
</evidence>
<dbReference type="Proteomes" id="UP000785613">
    <property type="component" value="Unassembled WGS sequence"/>
</dbReference>
<dbReference type="InterPro" id="IPR037021">
    <property type="entry name" value="RnfH_sf"/>
</dbReference>
<sequence>MGDSVADSVVDAKPDPAGGTFTVEVCYATSLREYLRELTVEQGCTIEQAIIRSGVLEAIPGIDLALQPVGLYGKKKPLDTVLRPRDRIEIYRPLVADPKESRRKRAEKKAQPT</sequence>
<protein>
    <recommendedName>
        <fullName evidence="2">UPF0125 protein F0185_19740</fullName>
    </recommendedName>
</protein>
<name>A0ABX0LLS4_9BURK</name>
<accession>A0ABX0LLS4</accession>
<evidence type="ECO:0000313" key="3">
    <source>
        <dbReference type="EMBL" id="NHZ35801.1"/>
    </source>
</evidence>
<dbReference type="InterPro" id="IPR005346">
    <property type="entry name" value="RnfH"/>
</dbReference>
<dbReference type="Pfam" id="PF03658">
    <property type="entry name" value="Ub-RnfH"/>
    <property type="match status" value="1"/>
</dbReference>
<dbReference type="PANTHER" id="PTHR37483">
    <property type="entry name" value="UPF0125 PROTEIN RATB"/>
    <property type="match status" value="1"/>
</dbReference>
<keyword evidence="4" id="KW-1185">Reference proteome</keyword>
<gene>
    <name evidence="3" type="ORF">F0185_19740</name>
</gene>
<evidence type="ECO:0000256" key="2">
    <source>
        <dbReference type="HAMAP-Rule" id="MF_00460"/>
    </source>
</evidence>
<proteinExistence type="inferred from homology"/>
<dbReference type="PANTHER" id="PTHR37483:SF1">
    <property type="entry name" value="UPF0125 PROTEIN RATB"/>
    <property type="match status" value="1"/>
</dbReference>
<dbReference type="HAMAP" id="MF_00460">
    <property type="entry name" value="UPF0125_RnfH"/>
    <property type="match status" value="1"/>
</dbReference>
<dbReference type="NCBIfam" id="NF002490">
    <property type="entry name" value="PRK01777.1"/>
    <property type="match status" value="1"/>
</dbReference>
<dbReference type="SUPFAM" id="SSF54285">
    <property type="entry name" value="MoaD/ThiS"/>
    <property type="match status" value="1"/>
</dbReference>
<organism evidence="3 4">
    <name type="scientific">Massilia rubra</name>
    <dbReference type="NCBI Taxonomy" id="2607910"/>
    <lineage>
        <taxon>Bacteria</taxon>
        <taxon>Pseudomonadati</taxon>
        <taxon>Pseudomonadota</taxon>
        <taxon>Betaproteobacteria</taxon>
        <taxon>Burkholderiales</taxon>
        <taxon>Oxalobacteraceae</taxon>
        <taxon>Telluria group</taxon>
        <taxon>Massilia</taxon>
    </lineage>
</organism>
<evidence type="ECO:0000256" key="1">
    <source>
        <dbReference type="ARBA" id="ARBA00010645"/>
    </source>
</evidence>
<comment type="similarity">
    <text evidence="1 2">Belongs to the UPF0125 (RnfH) family.</text>
</comment>
<dbReference type="EMBL" id="VUYU01000013">
    <property type="protein sequence ID" value="NHZ35801.1"/>
    <property type="molecule type" value="Genomic_DNA"/>
</dbReference>
<dbReference type="InterPro" id="IPR016155">
    <property type="entry name" value="Mopterin_synth/thiamin_S_b"/>
</dbReference>
<dbReference type="Gene3D" id="3.10.20.280">
    <property type="entry name" value="RnfH-like"/>
    <property type="match status" value="1"/>
</dbReference>
<comment type="caution">
    <text evidence="3">The sequence shown here is derived from an EMBL/GenBank/DDBJ whole genome shotgun (WGS) entry which is preliminary data.</text>
</comment>
<reference evidence="3 4" key="1">
    <citation type="submission" date="2019-09" db="EMBL/GenBank/DDBJ databases">
        <title>Taxonomy of Antarctic Massilia spp.: description of Massilia rubra sp. nov., Massilia aquatica sp. nov., Massilia mucilaginosa sp. nov., Massilia frigida sp. nov. isolated from streams, lakes and regoliths.</title>
        <authorList>
            <person name="Holochova P."/>
            <person name="Sedlacek I."/>
            <person name="Kralova S."/>
            <person name="Maslanova I."/>
            <person name="Busse H.-J."/>
            <person name="Stankova E."/>
            <person name="Vrbovska V."/>
            <person name="Kovarovic V."/>
            <person name="Bartak M."/>
            <person name="Svec P."/>
            <person name="Pantucek R."/>
        </authorList>
    </citation>
    <scope>NUCLEOTIDE SEQUENCE [LARGE SCALE GENOMIC DNA]</scope>
    <source>
        <strain evidence="3 4">CCM 8692</strain>
    </source>
</reference>